<dbReference type="Proteomes" id="UP000194012">
    <property type="component" value="Unassembled WGS sequence"/>
</dbReference>
<evidence type="ECO:0000256" key="1">
    <source>
        <dbReference type="ARBA" id="ARBA00022679"/>
    </source>
</evidence>
<evidence type="ECO:0000256" key="2">
    <source>
        <dbReference type="ARBA" id="ARBA00022777"/>
    </source>
</evidence>
<dbReference type="GO" id="GO:0005536">
    <property type="term" value="F:D-glucose binding"/>
    <property type="evidence" value="ECO:0007669"/>
    <property type="project" value="InterPro"/>
</dbReference>
<keyword evidence="5" id="KW-1185">Reference proteome</keyword>
<dbReference type="GO" id="GO:0005524">
    <property type="term" value="F:ATP binding"/>
    <property type="evidence" value="ECO:0007669"/>
    <property type="project" value="InterPro"/>
</dbReference>
<dbReference type="InterPro" id="IPR003836">
    <property type="entry name" value="Glucokinase"/>
</dbReference>
<dbReference type="Pfam" id="PF02685">
    <property type="entry name" value="Glucokinase"/>
    <property type="match status" value="1"/>
</dbReference>
<dbReference type="InterPro" id="IPR043129">
    <property type="entry name" value="ATPase_NBD"/>
</dbReference>
<comment type="similarity">
    <text evidence="3">Belongs to the bacterial glucokinase family.</text>
</comment>
<gene>
    <name evidence="4" type="primary">glk</name>
    <name evidence="4" type="ORF">ROG8370_02824</name>
</gene>
<accession>A0A1X6ZTM8</accession>
<dbReference type="PANTHER" id="PTHR47690:SF1">
    <property type="entry name" value="GLUCOKINASE"/>
    <property type="match status" value="1"/>
</dbReference>
<sequence>MMADLWLLADVGGTSTRVGLARDGRLDRDSTDSFRNADFSGLADILDHYLTGHPTPPSALCAGVAGPVRRGTAQLTNLDWFIDSAELVNVTGAQDVHLINDLAAQGYALDDLDPADVTPLIDGATPPPEAARLVMGLGTGSNIAVVHRTPQGLFIPPAEAGHSSLPHSDDAIGALIVGLAGKDAHRPLEALLSGPGLTHLHAYFSGDTLTPKEIIAAHRTGDAGASASLTAFARLLGTVLGDLALNHLPMGGIYLIGGTASAVAPFLVQMGLAETFTAKGPYSALMREMPISLISDDTAALLGCARYLRQRKS</sequence>
<dbReference type="SUPFAM" id="SSF53067">
    <property type="entry name" value="Actin-like ATPase domain"/>
    <property type="match status" value="1"/>
</dbReference>
<reference evidence="5" key="1">
    <citation type="submission" date="2017-03" db="EMBL/GenBank/DDBJ databases">
        <authorList>
            <person name="Rodrigo-Torres L."/>
            <person name="Arahal R.D."/>
            <person name="Lucena T."/>
        </authorList>
    </citation>
    <scope>NUCLEOTIDE SEQUENCE [LARGE SCALE GENOMIC DNA]</scope>
    <source>
        <strain evidence="5">CECT 8370</strain>
    </source>
</reference>
<evidence type="ECO:0000313" key="4">
    <source>
        <dbReference type="EMBL" id="SLN61197.1"/>
    </source>
</evidence>
<dbReference type="AlphaFoldDB" id="A0A1X6ZTM8"/>
<dbReference type="GO" id="GO:0004340">
    <property type="term" value="F:glucokinase activity"/>
    <property type="evidence" value="ECO:0007669"/>
    <property type="project" value="UniProtKB-EC"/>
</dbReference>
<dbReference type="InterPro" id="IPR050201">
    <property type="entry name" value="Bacterial_glucokinase"/>
</dbReference>
<evidence type="ECO:0000313" key="5">
    <source>
        <dbReference type="Proteomes" id="UP000194012"/>
    </source>
</evidence>
<dbReference type="GO" id="GO:0005829">
    <property type="term" value="C:cytosol"/>
    <property type="evidence" value="ECO:0007669"/>
    <property type="project" value="TreeGrafter"/>
</dbReference>
<evidence type="ECO:0000256" key="3">
    <source>
        <dbReference type="RuleBase" id="RU004046"/>
    </source>
</evidence>
<dbReference type="CDD" id="cd24008">
    <property type="entry name" value="ASKHA_NBD_GLK"/>
    <property type="match status" value="1"/>
</dbReference>
<proteinExistence type="inferred from homology"/>
<keyword evidence="2 4" id="KW-0418">Kinase</keyword>
<dbReference type="Gene3D" id="3.40.367.20">
    <property type="match status" value="1"/>
</dbReference>
<dbReference type="PANTHER" id="PTHR47690">
    <property type="entry name" value="GLUCOKINASE"/>
    <property type="match status" value="1"/>
</dbReference>
<name>A0A1X6ZTM8_9RHOB</name>
<dbReference type="EC" id="2.7.1.2" evidence="4"/>
<dbReference type="EMBL" id="FWFJ01000030">
    <property type="protein sequence ID" value="SLN61197.1"/>
    <property type="molecule type" value="Genomic_DNA"/>
</dbReference>
<keyword evidence="1 4" id="KW-0808">Transferase</keyword>
<dbReference type="Gene3D" id="3.30.420.40">
    <property type="match status" value="1"/>
</dbReference>
<protein>
    <submittedName>
        <fullName evidence="4">Glucokinase</fullName>
        <ecNumber evidence="4">2.7.1.2</ecNumber>
    </submittedName>
</protein>
<dbReference type="GO" id="GO:0006096">
    <property type="term" value="P:glycolytic process"/>
    <property type="evidence" value="ECO:0007669"/>
    <property type="project" value="InterPro"/>
</dbReference>
<organism evidence="4 5">
    <name type="scientific">Roseovarius gaetbuli</name>
    <dbReference type="NCBI Taxonomy" id="1356575"/>
    <lineage>
        <taxon>Bacteria</taxon>
        <taxon>Pseudomonadati</taxon>
        <taxon>Pseudomonadota</taxon>
        <taxon>Alphaproteobacteria</taxon>
        <taxon>Rhodobacterales</taxon>
        <taxon>Roseobacteraceae</taxon>
        <taxon>Roseovarius</taxon>
    </lineage>
</organism>